<feature type="compositionally biased region" description="Polar residues" evidence="1">
    <location>
        <begin position="40"/>
        <end position="49"/>
    </location>
</feature>
<sequence length="121" mass="12376">MTKSLPCEADPPGWFPGLPARAAASEGNKCFVRLARPVSLGSTRTSTSPARPVHASPPLIASRHPDRPGGSARPDRPIHPAARHTSAGSYVPAAPADPRAAPAPTGPDARTPGRPDALACP</sequence>
<feature type="compositionally biased region" description="Low complexity" evidence="1">
    <location>
        <begin position="92"/>
        <end position="112"/>
    </location>
</feature>
<organism evidence="2 3">
    <name type="scientific">Streptosporangium fragile</name>
    <dbReference type="NCBI Taxonomy" id="46186"/>
    <lineage>
        <taxon>Bacteria</taxon>
        <taxon>Bacillati</taxon>
        <taxon>Actinomycetota</taxon>
        <taxon>Actinomycetes</taxon>
        <taxon>Streptosporangiales</taxon>
        <taxon>Streptosporangiaceae</taxon>
        <taxon>Streptosporangium</taxon>
    </lineage>
</organism>
<protein>
    <submittedName>
        <fullName evidence="2">Uncharacterized protein</fullName>
    </submittedName>
</protein>
<evidence type="ECO:0000256" key="1">
    <source>
        <dbReference type="SAM" id="MobiDB-lite"/>
    </source>
</evidence>
<name>A0ABN3VVW9_9ACTN</name>
<dbReference type="EMBL" id="BAAAVI010000014">
    <property type="protein sequence ID" value="GAA2865703.1"/>
    <property type="molecule type" value="Genomic_DNA"/>
</dbReference>
<feature type="compositionally biased region" description="Basic and acidic residues" evidence="1">
    <location>
        <begin position="63"/>
        <end position="78"/>
    </location>
</feature>
<evidence type="ECO:0000313" key="2">
    <source>
        <dbReference type="EMBL" id="GAA2865703.1"/>
    </source>
</evidence>
<gene>
    <name evidence="2" type="ORF">GCM10010517_25100</name>
</gene>
<proteinExistence type="predicted"/>
<feature type="region of interest" description="Disordered" evidence="1">
    <location>
        <begin position="40"/>
        <end position="121"/>
    </location>
</feature>
<accession>A0ABN3VVW9</accession>
<comment type="caution">
    <text evidence="2">The sequence shown here is derived from an EMBL/GenBank/DDBJ whole genome shotgun (WGS) entry which is preliminary data.</text>
</comment>
<keyword evidence="3" id="KW-1185">Reference proteome</keyword>
<reference evidence="2 3" key="1">
    <citation type="journal article" date="2019" name="Int. J. Syst. Evol. Microbiol.">
        <title>The Global Catalogue of Microorganisms (GCM) 10K type strain sequencing project: providing services to taxonomists for standard genome sequencing and annotation.</title>
        <authorList>
            <consortium name="The Broad Institute Genomics Platform"/>
            <consortium name="The Broad Institute Genome Sequencing Center for Infectious Disease"/>
            <person name="Wu L."/>
            <person name="Ma J."/>
        </authorList>
    </citation>
    <scope>NUCLEOTIDE SEQUENCE [LARGE SCALE GENOMIC DNA]</scope>
    <source>
        <strain evidence="2 3">JCM 6242</strain>
    </source>
</reference>
<evidence type="ECO:0000313" key="3">
    <source>
        <dbReference type="Proteomes" id="UP001500831"/>
    </source>
</evidence>
<dbReference type="Proteomes" id="UP001500831">
    <property type="component" value="Unassembled WGS sequence"/>
</dbReference>